<gene>
    <name evidence="1" type="ORF">DWW18_20760</name>
</gene>
<proteinExistence type="predicted"/>
<protein>
    <submittedName>
        <fullName evidence="1">Uncharacterized protein</fullName>
    </submittedName>
</protein>
<evidence type="ECO:0000313" key="2">
    <source>
        <dbReference type="Proteomes" id="UP000283589"/>
    </source>
</evidence>
<accession>A0A412WT33</accession>
<sequence length="66" mass="7992">MRKYVFYMLFTTLCCFACKRHSGLDENNRGSEAFAFVLRDRIEDFISYVDSISPYKNKNEFFYVFF</sequence>
<comment type="caution">
    <text evidence="1">The sequence shown here is derived from an EMBL/GenBank/DDBJ whole genome shotgun (WGS) entry which is preliminary data.</text>
</comment>
<reference evidence="1 2" key="1">
    <citation type="submission" date="2018-08" db="EMBL/GenBank/DDBJ databases">
        <title>A genome reference for cultivated species of the human gut microbiota.</title>
        <authorList>
            <person name="Zou Y."/>
            <person name="Xue W."/>
            <person name="Luo G."/>
        </authorList>
    </citation>
    <scope>NUCLEOTIDE SEQUENCE [LARGE SCALE GENOMIC DNA]</scope>
    <source>
        <strain evidence="1 2">AF14-49</strain>
    </source>
</reference>
<name>A0A412WT33_9BACT</name>
<dbReference type="AlphaFoldDB" id="A0A412WT33"/>
<dbReference type="Proteomes" id="UP000283589">
    <property type="component" value="Unassembled WGS sequence"/>
</dbReference>
<evidence type="ECO:0000313" key="1">
    <source>
        <dbReference type="EMBL" id="RGV30305.1"/>
    </source>
</evidence>
<organism evidence="1 2">
    <name type="scientific">Butyricimonas virosa</name>
    <dbReference type="NCBI Taxonomy" id="544645"/>
    <lineage>
        <taxon>Bacteria</taxon>
        <taxon>Pseudomonadati</taxon>
        <taxon>Bacteroidota</taxon>
        <taxon>Bacteroidia</taxon>
        <taxon>Bacteroidales</taxon>
        <taxon>Odoribacteraceae</taxon>
        <taxon>Butyricimonas</taxon>
    </lineage>
</organism>
<dbReference type="EMBL" id="QRZA01000060">
    <property type="protein sequence ID" value="RGV30305.1"/>
    <property type="molecule type" value="Genomic_DNA"/>
</dbReference>